<proteinExistence type="predicted"/>
<gene>
    <name evidence="2" type="ORF">SAMN05444002_3356</name>
</gene>
<sequence length="302" mass="32910">MPTTYTDQFYTFDPANPPSPGTFVNFSVMDLVDNNDDGDVDRFNGDSVNGSDVTASYPGDTVTIYVTGVGNVTYTGITFYLQNGGRVFTPTDGQTLQDGVFVGSSFVNGQGPLEVEDLGPPCFVTGTQIACLGGLRRVESLEPGDWVKTRDRGHQPIRWIGERRVPGVRNFAPVRIGAGTLGNARDLVVSQQHRILVEGWRAEMYFGETEVLVPAKSLLGHDGVHLAPCREVSYWHILLDHHEILEAEGVPTESFDPCGAFAREDCETRAELEALFPEMMGQPAGPVSRPVMRARDAAALFA</sequence>
<feature type="domain" description="Hedgehog/Intein (Hint)" evidence="1">
    <location>
        <begin position="121"/>
        <end position="257"/>
    </location>
</feature>
<dbReference type="InterPro" id="IPR028992">
    <property type="entry name" value="Hedgehog/Intein_dom"/>
</dbReference>
<evidence type="ECO:0000259" key="1">
    <source>
        <dbReference type="Pfam" id="PF13403"/>
    </source>
</evidence>
<dbReference type="AlphaFoldDB" id="A0A1N6HGB9"/>
<dbReference type="Gene3D" id="2.170.16.10">
    <property type="entry name" value="Hedgehog/Intein (Hint) domain"/>
    <property type="match status" value="1"/>
</dbReference>
<protein>
    <submittedName>
        <fullName evidence="2">Hint domain-containing protein</fullName>
    </submittedName>
</protein>
<keyword evidence="3" id="KW-1185">Reference proteome</keyword>
<organism evidence="2 3">
    <name type="scientific">Vannielia litorea</name>
    <dbReference type="NCBI Taxonomy" id="1217970"/>
    <lineage>
        <taxon>Bacteria</taxon>
        <taxon>Pseudomonadati</taxon>
        <taxon>Pseudomonadota</taxon>
        <taxon>Alphaproteobacteria</taxon>
        <taxon>Rhodobacterales</taxon>
        <taxon>Paracoccaceae</taxon>
        <taxon>Vannielia</taxon>
    </lineage>
</organism>
<evidence type="ECO:0000313" key="3">
    <source>
        <dbReference type="Proteomes" id="UP000184932"/>
    </source>
</evidence>
<dbReference type="OrthoDB" id="6305173at2"/>
<reference evidence="3" key="1">
    <citation type="submission" date="2016-11" db="EMBL/GenBank/DDBJ databases">
        <authorList>
            <person name="Varghese N."/>
            <person name="Submissions S."/>
        </authorList>
    </citation>
    <scope>NUCLEOTIDE SEQUENCE [LARGE SCALE GENOMIC DNA]</scope>
    <source>
        <strain evidence="3">DSM 29440</strain>
    </source>
</reference>
<name>A0A1N6HGB9_9RHOB</name>
<dbReference type="Proteomes" id="UP000184932">
    <property type="component" value="Unassembled WGS sequence"/>
</dbReference>
<evidence type="ECO:0000313" key="2">
    <source>
        <dbReference type="EMBL" id="SIO18908.1"/>
    </source>
</evidence>
<dbReference type="EMBL" id="FSRL01000001">
    <property type="protein sequence ID" value="SIO18908.1"/>
    <property type="molecule type" value="Genomic_DNA"/>
</dbReference>
<dbReference type="RefSeq" id="WP_074257267.1">
    <property type="nucleotide sequence ID" value="NZ_FSRL01000001.1"/>
</dbReference>
<dbReference type="Pfam" id="PF13403">
    <property type="entry name" value="Hint_2"/>
    <property type="match status" value="1"/>
</dbReference>
<dbReference type="SUPFAM" id="SSF51294">
    <property type="entry name" value="Hedgehog/intein (Hint) domain"/>
    <property type="match status" value="1"/>
</dbReference>
<dbReference type="STRING" id="1217970.SAMN05444002_3356"/>
<accession>A0A1N6HGB9</accession>
<dbReference type="InterPro" id="IPR036844">
    <property type="entry name" value="Hint_dom_sf"/>
</dbReference>